<keyword evidence="1" id="KW-0378">Hydrolase</keyword>
<dbReference type="EMBL" id="JACCFS010000001">
    <property type="protein sequence ID" value="NYJ35925.1"/>
    <property type="molecule type" value="Genomic_DNA"/>
</dbReference>
<dbReference type="SUPFAM" id="SSF52540">
    <property type="entry name" value="P-loop containing nucleoside triphosphate hydrolases"/>
    <property type="match status" value="2"/>
</dbReference>
<accession>A0A7Z0JBX1</accession>
<dbReference type="Pfam" id="PF00176">
    <property type="entry name" value="SNF2-rel_dom"/>
    <property type="match status" value="1"/>
</dbReference>
<dbReference type="InterPro" id="IPR038718">
    <property type="entry name" value="SNF2-like_sf"/>
</dbReference>
<gene>
    <name evidence="3" type="ORF">HNR10_003806</name>
</gene>
<evidence type="ECO:0000259" key="2">
    <source>
        <dbReference type="PROSITE" id="PS51192"/>
    </source>
</evidence>
<dbReference type="InterPro" id="IPR027417">
    <property type="entry name" value="P-loop_NTPase"/>
</dbReference>
<dbReference type="PROSITE" id="PS51192">
    <property type="entry name" value="HELICASE_ATP_BIND_1"/>
    <property type="match status" value="1"/>
</dbReference>
<evidence type="ECO:0000313" key="4">
    <source>
        <dbReference type="Proteomes" id="UP000572051"/>
    </source>
</evidence>
<evidence type="ECO:0000313" key="3">
    <source>
        <dbReference type="EMBL" id="NYJ35925.1"/>
    </source>
</evidence>
<keyword evidence="3" id="KW-0067">ATP-binding</keyword>
<dbReference type="InterPro" id="IPR049730">
    <property type="entry name" value="SNF2/RAD54-like_C"/>
</dbReference>
<dbReference type="InterPro" id="IPR014001">
    <property type="entry name" value="Helicase_ATP-bd"/>
</dbReference>
<dbReference type="RefSeq" id="WP_246406300.1">
    <property type="nucleotide sequence ID" value="NZ_JACCFS010000001.1"/>
</dbReference>
<evidence type="ECO:0000256" key="1">
    <source>
        <dbReference type="ARBA" id="ARBA00022801"/>
    </source>
</evidence>
<protein>
    <submittedName>
        <fullName evidence="3">SNF2 family DNA or RNA helicase</fullName>
    </submittedName>
</protein>
<keyword evidence="4" id="KW-1185">Reference proteome</keyword>
<dbReference type="CDD" id="cd18793">
    <property type="entry name" value="SF2_C_SNF"/>
    <property type="match status" value="1"/>
</dbReference>
<proteinExistence type="predicted"/>
<feature type="domain" description="Helicase ATP-binding" evidence="2">
    <location>
        <begin position="77"/>
        <end position="237"/>
    </location>
</feature>
<dbReference type="AlphaFoldDB" id="A0A7Z0JBX1"/>
<keyword evidence="3" id="KW-0347">Helicase</keyword>
<organism evidence="3 4">
    <name type="scientific">Nocardiopsis aegyptia</name>
    <dbReference type="NCBI Taxonomy" id="220378"/>
    <lineage>
        <taxon>Bacteria</taxon>
        <taxon>Bacillati</taxon>
        <taxon>Actinomycetota</taxon>
        <taxon>Actinomycetes</taxon>
        <taxon>Streptosporangiales</taxon>
        <taxon>Nocardiopsidaceae</taxon>
        <taxon>Nocardiopsis</taxon>
    </lineage>
</organism>
<dbReference type="Proteomes" id="UP000572051">
    <property type="component" value="Unassembled WGS sequence"/>
</dbReference>
<dbReference type="GO" id="GO:0005524">
    <property type="term" value="F:ATP binding"/>
    <property type="evidence" value="ECO:0007669"/>
    <property type="project" value="InterPro"/>
</dbReference>
<dbReference type="GO" id="GO:0004386">
    <property type="term" value="F:helicase activity"/>
    <property type="evidence" value="ECO:0007669"/>
    <property type="project" value="UniProtKB-KW"/>
</dbReference>
<dbReference type="Gene3D" id="3.40.50.10810">
    <property type="entry name" value="Tandem AAA-ATPase domain"/>
    <property type="match status" value="1"/>
</dbReference>
<dbReference type="InterPro" id="IPR001650">
    <property type="entry name" value="Helicase_C-like"/>
</dbReference>
<dbReference type="GO" id="GO:0016787">
    <property type="term" value="F:hydrolase activity"/>
    <property type="evidence" value="ECO:0007669"/>
    <property type="project" value="UniProtKB-KW"/>
</dbReference>
<sequence>MSNFQALRGWPAESRADVRWQKELTALLQDSLKDSKQAEERIAGDGAHPVHIGADSIEELLGPVWRADLTGFQRRDIAKLLSMRHGANFSVPGAGKTRVALADFQAKRHSGEVRRMLVIAPKSAHGSWEEESKVCFEQPLSIHTVDGRTLDPLADIVLVNYERLPISHVALSKWLGAEPSMLVLDEAHRMKRGSAGVYGTICLALAPLARHRLALTGTPAPNGVKDLQNLFNFVWPGQGGRTVEQATANRTLSEASGILKPFFCRTTKHELGLPPVNAQVVRVPLSGLHQQIYTAIRGDQGLRAAGRGEEDELERYGRVAMYLIMAATTPGLLSTGKAKYDPLPYDLPPLPVPQNKSLAQLMQNLPRYEDSPKYREACRIVNANATRGRKTIVWSTFVRSLTTLERMLWDFAPAVVHGGTPKRDEDITRFRNDPDCMVLLSNPATLGEGISLHHVSHEAVYVDRDFNAGRFLQSLDRIHRLGLPPDTETNIKVLVAENTIDEAIEERLAGKLRFMGAVLDDPGVEQLADLEDAPAAPAGLERSDLDSLLRHLREDPSG</sequence>
<dbReference type="InterPro" id="IPR000330">
    <property type="entry name" value="SNF2_N"/>
</dbReference>
<dbReference type="SMART" id="SM00487">
    <property type="entry name" value="DEXDc"/>
    <property type="match status" value="1"/>
</dbReference>
<keyword evidence="3" id="KW-0547">Nucleotide-binding</keyword>
<reference evidence="3 4" key="1">
    <citation type="submission" date="2020-07" db="EMBL/GenBank/DDBJ databases">
        <title>Sequencing the genomes of 1000 actinobacteria strains.</title>
        <authorList>
            <person name="Klenk H.-P."/>
        </authorList>
    </citation>
    <scope>NUCLEOTIDE SEQUENCE [LARGE SCALE GENOMIC DNA]</scope>
    <source>
        <strain evidence="3 4">DSM 44442</strain>
    </source>
</reference>
<name>A0A7Z0JBX1_9ACTN</name>
<dbReference type="Pfam" id="PF00271">
    <property type="entry name" value="Helicase_C"/>
    <property type="match status" value="1"/>
</dbReference>
<dbReference type="PANTHER" id="PTHR10799">
    <property type="entry name" value="SNF2/RAD54 HELICASE FAMILY"/>
    <property type="match status" value="1"/>
</dbReference>
<comment type="caution">
    <text evidence="3">The sequence shown here is derived from an EMBL/GenBank/DDBJ whole genome shotgun (WGS) entry which is preliminary data.</text>
</comment>
<dbReference type="Gene3D" id="3.40.50.300">
    <property type="entry name" value="P-loop containing nucleotide triphosphate hydrolases"/>
    <property type="match status" value="1"/>
</dbReference>